<feature type="active site" description="Proton acceptor" evidence="4">
    <location>
        <position position="40"/>
    </location>
</feature>
<dbReference type="EMBL" id="CABFNQ020000747">
    <property type="protein sequence ID" value="CAH0033382.1"/>
    <property type="molecule type" value="Genomic_DNA"/>
</dbReference>
<evidence type="ECO:0000256" key="7">
    <source>
        <dbReference type="SAM" id="SignalP"/>
    </source>
</evidence>
<dbReference type="Pfam" id="PF17851">
    <property type="entry name" value="GH43_C2"/>
    <property type="match status" value="1"/>
</dbReference>
<dbReference type="Pfam" id="PF04616">
    <property type="entry name" value="Glyco_hydro_43"/>
    <property type="match status" value="1"/>
</dbReference>
<sequence length="581" mass="63927">MKISSLVQGLLSSLCLGTALADQLANSTYYNPILPGWHSDPSCIRVEDTYFCVTSTFIAFPGLPIYASKDLRNWRLISHGWSRESQLPGISWNTYGQQDGMYAATLRYHEGEFFLICEYLGQEDGIIGVLFRTTDPFSDDAWSDPVTFSPTRIDPDIFWDDDGKVYVATHGIILQELNLETGELSQPPISLWNGTGGVWPEGPHIYKRDGWYYLLIAEGGTELDHSITIARAKNIKGPYEAYANNPILTNRGTDEYLQTVGHGDLFTDTEGNWWGVALATRCGPEYKNYPMGRETVLYPARWEEGEWPVLQNVRGEMEGWPLPAEDKSVPGDGPFNDEADEFDFDASSTLPKHFVHWRVPRDGAFSFTDKGLQIVPSRNNLTGVPYSETDVFLTGRRGLSFVGRRQTHTLFDFTVDLDFTPAEIGQEAGITVFLTQANHIDVSVVLLRGDDADKTPKLSLRLRAEGIGGPPPEKIVAVPEDWLKRPGPIRLRIQAKDPLSYELSASKRCSGTPDIVLGTASSGLVSGGNGSFVGSLVGAFATCDGAGEGADCPGGGLASFKRWRYTPVAQFISADESVPSN</sequence>
<evidence type="ECO:0000256" key="6">
    <source>
        <dbReference type="RuleBase" id="RU361187"/>
    </source>
</evidence>
<keyword evidence="3 6" id="KW-0326">Glycosidase</keyword>
<accession>A0A9N9VWR9</accession>
<feature type="domain" description="Beta-xylosidase C-terminal Concanavalin A-like" evidence="8">
    <location>
        <begin position="343"/>
        <end position="549"/>
    </location>
</feature>
<keyword evidence="2 6" id="KW-0378">Hydrolase</keyword>
<dbReference type="OrthoDB" id="2139957at2759"/>
<proteinExistence type="inferred from homology"/>
<feature type="signal peptide" evidence="7">
    <location>
        <begin position="1"/>
        <end position="21"/>
    </location>
</feature>
<feature type="active site" description="Proton donor" evidence="4">
    <location>
        <position position="201"/>
    </location>
</feature>
<reference evidence="9" key="1">
    <citation type="submission" date="2021-10" db="EMBL/GenBank/DDBJ databases">
        <authorList>
            <person name="Piombo E."/>
        </authorList>
    </citation>
    <scope>NUCLEOTIDE SEQUENCE</scope>
</reference>
<dbReference type="InterPro" id="IPR051795">
    <property type="entry name" value="Glycosyl_Hydrlase_43"/>
</dbReference>
<name>A0A9N9VWR9_9HYPO</name>
<dbReference type="Gene3D" id="2.115.10.20">
    <property type="entry name" value="Glycosyl hydrolase domain, family 43"/>
    <property type="match status" value="1"/>
</dbReference>
<dbReference type="InterPro" id="IPR041542">
    <property type="entry name" value="GH43_C2"/>
</dbReference>
<dbReference type="GO" id="GO:0004553">
    <property type="term" value="F:hydrolase activity, hydrolyzing O-glycosyl compounds"/>
    <property type="evidence" value="ECO:0007669"/>
    <property type="project" value="InterPro"/>
</dbReference>
<dbReference type="CDD" id="cd18833">
    <property type="entry name" value="GH43_PcXyl-like"/>
    <property type="match status" value="1"/>
</dbReference>
<dbReference type="InterPro" id="IPR006710">
    <property type="entry name" value="Glyco_hydro_43"/>
</dbReference>
<dbReference type="GO" id="GO:0005975">
    <property type="term" value="P:carbohydrate metabolic process"/>
    <property type="evidence" value="ECO:0007669"/>
    <property type="project" value="InterPro"/>
</dbReference>
<dbReference type="PANTHER" id="PTHR42812">
    <property type="entry name" value="BETA-XYLOSIDASE"/>
    <property type="match status" value="1"/>
</dbReference>
<feature type="site" description="Important for catalytic activity, responsible for pKa modulation of the active site Glu and correct orientation of both the proton donor and substrate" evidence="5">
    <location>
        <position position="154"/>
    </location>
</feature>
<evidence type="ECO:0000256" key="3">
    <source>
        <dbReference type="ARBA" id="ARBA00023295"/>
    </source>
</evidence>
<gene>
    <name evidence="9" type="ORF">CRHIZ90672A_00008700</name>
</gene>
<dbReference type="SUPFAM" id="SSF49899">
    <property type="entry name" value="Concanavalin A-like lectins/glucanases"/>
    <property type="match status" value="1"/>
</dbReference>
<evidence type="ECO:0000256" key="4">
    <source>
        <dbReference type="PIRSR" id="PIRSR606710-1"/>
    </source>
</evidence>
<dbReference type="InterPro" id="IPR023296">
    <property type="entry name" value="Glyco_hydro_beta-prop_sf"/>
</dbReference>
<evidence type="ECO:0000256" key="1">
    <source>
        <dbReference type="ARBA" id="ARBA00009865"/>
    </source>
</evidence>
<dbReference type="SUPFAM" id="SSF75005">
    <property type="entry name" value="Arabinanase/levansucrase/invertase"/>
    <property type="match status" value="1"/>
</dbReference>
<dbReference type="Proteomes" id="UP000696573">
    <property type="component" value="Unassembled WGS sequence"/>
</dbReference>
<dbReference type="AlphaFoldDB" id="A0A9N9VWR9"/>
<evidence type="ECO:0000313" key="9">
    <source>
        <dbReference type="EMBL" id="CAH0033382.1"/>
    </source>
</evidence>
<organism evidence="9 10">
    <name type="scientific">Clonostachys rhizophaga</name>
    <dbReference type="NCBI Taxonomy" id="160324"/>
    <lineage>
        <taxon>Eukaryota</taxon>
        <taxon>Fungi</taxon>
        <taxon>Dikarya</taxon>
        <taxon>Ascomycota</taxon>
        <taxon>Pezizomycotina</taxon>
        <taxon>Sordariomycetes</taxon>
        <taxon>Hypocreomycetidae</taxon>
        <taxon>Hypocreales</taxon>
        <taxon>Bionectriaceae</taxon>
        <taxon>Clonostachys</taxon>
    </lineage>
</organism>
<evidence type="ECO:0000259" key="8">
    <source>
        <dbReference type="Pfam" id="PF17851"/>
    </source>
</evidence>
<dbReference type="PANTHER" id="PTHR42812:SF17">
    <property type="entry name" value="BETA-XYLOSIDASE C-TERMINAL CONCANAVALIN A-LIKE DOMAIN-CONTAINING PROTEIN-RELATED"/>
    <property type="match status" value="1"/>
</dbReference>
<protein>
    <recommendedName>
        <fullName evidence="8">Beta-xylosidase C-terminal Concanavalin A-like domain-containing protein</fullName>
    </recommendedName>
</protein>
<keyword evidence="7" id="KW-0732">Signal</keyword>
<evidence type="ECO:0000313" key="10">
    <source>
        <dbReference type="Proteomes" id="UP000696573"/>
    </source>
</evidence>
<dbReference type="Gene3D" id="2.60.120.200">
    <property type="match status" value="1"/>
</dbReference>
<feature type="chain" id="PRO_5040261585" description="Beta-xylosidase C-terminal Concanavalin A-like domain-containing protein" evidence="7">
    <location>
        <begin position="22"/>
        <end position="581"/>
    </location>
</feature>
<dbReference type="InterPro" id="IPR013320">
    <property type="entry name" value="ConA-like_dom_sf"/>
</dbReference>
<evidence type="ECO:0000256" key="2">
    <source>
        <dbReference type="ARBA" id="ARBA00022801"/>
    </source>
</evidence>
<comment type="caution">
    <text evidence="9">The sequence shown here is derived from an EMBL/GenBank/DDBJ whole genome shotgun (WGS) entry which is preliminary data.</text>
</comment>
<comment type="similarity">
    <text evidence="1 6">Belongs to the glycosyl hydrolase 43 family.</text>
</comment>
<keyword evidence="10" id="KW-1185">Reference proteome</keyword>
<evidence type="ECO:0000256" key="5">
    <source>
        <dbReference type="PIRSR" id="PIRSR606710-2"/>
    </source>
</evidence>